<protein>
    <submittedName>
        <fullName evidence="1">Uncharacterized protein</fullName>
    </submittedName>
</protein>
<dbReference type="EMBL" id="KQ095912">
    <property type="protein sequence ID" value="KMS94125.1"/>
    <property type="molecule type" value="Genomic_DNA"/>
</dbReference>
<dbReference type="Gramene" id="KMS94125">
    <property type="protein sequence ID" value="KMS94125"/>
    <property type="gene ID" value="BVRB_024550"/>
</dbReference>
<feature type="non-terminal residue" evidence="1">
    <location>
        <position position="1"/>
    </location>
</feature>
<accession>A0A0J8DTL7</accession>
<name>A0A0J8DTL7_BETVV</name>
<reference evidence="1 2" key="1">
    <citation type="journal article" date="2014" name="Nature">
        <title>The genome of the recently domesticated crop plant sugar beet (Beta vulgaris).</title>
        <authorList>
            <person name="Dohm J.C."/>
            <person name="Minoche A.E."/>
            <person name="Holtgrawe D."/>
            <person name="Capella-Gutierrez S."/>
            <person name="Zakrzewski F."/>
            <person name="Tafer H."/>
            <person name="Rupp O."/>
            <person name="Sorensen T.R."/>
            <person name="Stracke R."/>
            <person name="Reinhardt R."/>
            <person name="Goesmann A."/>
            <person name="Kraft T."/>
            <person name="Schulz B."/>
            <person name="Stadler P.F."/>
            <person name="Schmidt T."/>
            <person name="Gabaldon T."/>
            <person name="Lehrach H."/>
            <person name="Weisshaar B."/>
            <person name="Himmelbauer H."/>
        </authorList>
    </citation>
    <scope>NUCLEOTIDE SEQUENCE [LARGE SCALE GENOMIC DNA]</scope>
    <source>
        <tissue evidence="1">Taproot</tissue>
    </source>
</reference>
<organism evidence="1 2">
    <name type="scientific">Beta vulgaris subsp. vulgaris</name>
    <name type="common">Beet</name>
    <dbReference type="NCBI Taxonomy" id="3555"/>
    <lineage>
        <taxon>Eukaryota</taxon>
        <taxon>Viridiplantae</taxon>
        <taxon>Streptophyta</taxon>
        <taxon>Embryophyta</taxon>
        <taxon>Tracheophyta</taxon>
        <taxon>Spermatophyta</taxon>
        <taxon>Magnoliopsida</taxon>
        <taxon>eudicotyledons</taxon>
        <taxon>Gunneridae</taxon>
        <taxon>Pentapetalae</taxon>
        <taxon>Caryophyllales</taxon>
        <taxon>Chenopodiaceae</taxon>
        <taxon>Betoideae</taxon>
        <taxon>Beta</taxon>
    </lineage>
</organism>
<proteinExistence type="predicted"/>
<dbReference type="AlphaFoldDB" id="A0A0J8DTL7"/>
<evidence type="ECO:0000313" key="2">
    <source>
        <dbReference type="Proteomes" id="UP000035740"/>
    </source>
</evidence>
<sequence>AKRGELNLSRTRAPANVTSTVKRLMSRNSSKRYCPDAALQLQWIKSAVEKPFELHFPSQFYMPQLLPQCPYAAAGGCTIDLATGECHTHSVAGESVTVVKEKFKTQTIGQETSEIIPTKG</sequence>
<dbReference type="Proteomes" id="UP000035740">
    <property type="component" value="Unassembled WGS sequence"/>
</dbReference>
<keyword evidence="2" id="KW-1185">Reference proteome</keyword>
<gene>
    <name evidence="1" type="ORF">BVRB_024550</name>
</gene>
<evidence type="ECO:0000313" key="1">
    <source>
        <dbReference type="EMBL" id="KMS94125.1"/>
    </source>
</evidence>